<comment type="caution">
    <text evidence="1">The sequence shown here is derived from an EMBL/GenBank/DDBJ whole genome shotgun (WGS) entry which is preliminary data.</text>
</comment>
<dbReference type="Proteomes" id="UP000316095">
    <property type="component" value="Unassembled WGS sequence"/>
</dbReference>
<evidence type="ECO:0000313" key="1">
    <source>
        <dbReference type="EMBL" id="TWT60751.1"/>
    </source>
</evidence>
<dbReference type="AlphaFoldDB" id="A0A5C5XEC0"/>
<gene>
    <name evidence="1" type="ORF">Pan54_14780</name>
</gene>
<protein>
    <submittedName>
        <fullName evidence="1">Uncharacterized protein</fullName>
    </submittedName>
</protein>
<name>A0A5C5XEC0_9PLAN</name>
<sequence>MVLLDIDQHSRQTAQQQRLKTNRALSCQRCEDLIVIEC</sequence>
<dbReference type="EMBL" id="SJPG01000001">
    <property type="protein sequence ID" value="TWT60751.1"/>
    <property type="molecule type" value="Genomic_DNA"/>
</dbReference>
<evidence type="ECO:0000313" key="2">
    <source>
        <dbReference type="Proteomes" id="UP000316095"/>
    </source>
</evidence>
<accession>A0A5C5XEC0</accession>
<proteinExistence type="predicted"/>
<reference evidence="1 2" key="1">
    <citation type="submission" date="2019-02" db="EMBL/GenBank/DDBJ databases">
        <title>Deep-cultivation of Planctomycetes and their phenomic and genomic characterization uncovers novel biology.</title>
        <authorList>
            <person name="Wiegand S."/>
            <person name="Jogler M."/>
            <person name="Boedeker C."/>
            <person name="Pinto D."/>
            <person name="Vollmers J."/>
            <person name="Rivas-Marin E."/>
            <person name="Kohn T."/>
            <person name="Peeters S.H."/>
            <person name="Heuer A."/>
            <person name="Rast P."/>
            <person name="Oberbeckmann S."/>
            <person name="Bunk B."/>
            <person name="Jeske O."/>
            <person name="Meyerdierks A."/>
            <person name="Storesund J.E."/>
            <person name="Kallscheuer N."/>
            <person name="Luecker S."/>
            <person name="Lage O.M."/>
            <person name="Pohl T."/>
            <person name="Merkel B.J."/>
            <person name="Hornburger P."/>
            <person name="Mueller R.-W."/>
            <person name="Bruemmer F."/>
            <person name="Labrenz M."/>
            <person name="Spormann A.M."/>
            <person name="Op Den Camp H."/>
            <person name="Overmann J."/>
            <person name="Amann R."/>
            <person name="Jetten M.S.M."/>
            <person name="Mascher T."/>
            <person name="Medema M.H."/>
            <person name="Devos D.P."/>
            <person name="Kaster A.-K."/>
            <person name="Ovreas L."/>
            <person name="Rohde M."/>
            <person name="Galperin M.Y."/>
            <person name="Jogler C."/>
        </authorList>
    </citation>
    <scope>NUCLEOTIDE SEQUENCE [LARGE SCALE GENOMIC DNA]</scope>
    <source>
        <strain evidence="1 2">Pan54</strain>
    </source>
</reference>
<organism evidence="1 2">
    <name type="scientific">Rubinisphaera italica</name>
    <dbReference type="NCBI Taxonomy" id="2527969"/>
    <lineage>
        <taxon>Bacteria</taxon>
        <taxon>Pseudomonadati</taxon>
        <taxon>Planctomycetota</taxon>
        <taxon>Planctomycetia</taxon>
        <taxon>Planctomycetales</taxon>
        <taxon>Planctomycetaceae</taxon>
        <taxon>Rubinisphaera</taxon>
    </lineage>
</organism>
<keyword evidence="2" id="KW-1185">Reference proteome</keyword>